<evidence type="ECO:0000256" key="2">
    <source>
        <dbReference type="ARBA" id="ARBA00005979"/>
    </source>
</evidence>
<dbReference type="InParanoid" id="A0A163K9C9"/>
<dbReference type="InterPro" id="IPR001155">
    <property type="entry name" value="OxRdtase_FMN_N"/>
</dbReference>
<gene>
    <name evidence="5" type="primary">ABSGL_11278.1 scaffold 12295</name>
</gene>
<sequence length="372" mass="40750">MPSSVAPALFTPLKVGQHTLSHRIVYPPMTRLRGGDNGIPSENDVLYYQQRATKGGLIIAGAAGTSANAGAFPHINNIFTNEQIEAWKKVTAAVHEKEGVIFLQIAHLGRATFSSLLPEGQHVISASDIPIAGVNPMGFPYETPRAMTLDEIKTVTEEFAQAARNAITAGFDGVEIHGANGFLVDQFTNSSSNKRTDHYGGSIENRTRFALEIVDAIAQAIGEDKTALRLSPFSDYQDATDDTPVATWSHITATLEKTHPHLAYLHFIEPRVSLEVDGPADEGSEESLDPILAHWSGPVISSGNYTYDIKTAYAYAEKGPNKLVAFGRAFIANPDLVERVRNHWKLNPYNRATFYTPGPEGYIDYPYYTEDK</sequence>
<evidence type="ECO:0000256" key="3">
    <source>
        <dbReference type="ARBA" id="ARBA00023002"/>
    </source>
</evidence>
<dbReference type="OMA" id="FPQPHAM"/>
<feature type="domain" description="NADH:flavin oxidoreductase/NADH oxidase N-terminal" evidence="4">
    <location>
        <begin position="9"/>
        <end position="346"/>
    </location>
</feature>
<dbReference type="InterPro" id="IPR045247">
    <property type="entry name" value="Oye-like"/>
</dbReference>
<keyword evidence="3" id="KW-0560">Oxidoreductase</keyword>
<dbReference type="Gene3D" id="3.20.20.70">
    <property type="entry name" value="Aldolase class I"/>
    <property type="match status" value="1"/>
</dbReference>
<evidence type="ECO:0000313" key="5">
    <source>
        <dbReference type="EMBL" id="SAM05403.1"/>
    </source>
</evidence>
<dbReference type="GO" id="GO:0005829">
    <property type="term" value="C:cytosol"/>
    <property type="evidence" value="ECO:0007669"/>
    <property type="project" value="UniProtKB-ARBA"/>
</dbReference>
<evidence type="ECO:0000259" key="4">
    <source>
        <dbReference type="Pfam" id="PF00724"/>
    </source>
</evidence>
<dbReference type="PANTHER" id="PTHR22893">
    <property type="entry name" value="NADH OXIDOREDUCTASE-RELATED"/>
    <property type="match status" value="1"/>
</dbReference>
<dbReference type="GO" id="GO:0016628">
    <property type="term" value="F:oxidoreductase activity, acting on the CH-CH group of donors, NAD or NADP as acceptor"/>
    <property type="evidence" value="ECO:0007669"/>
    <property type="project" value="UniProtKB-ARBA"/>
</dbReference>
<dbReference type="PANTHER" id="PTHR22893:SF93">
    <property type="entry name" value="HYPOTHETICAL OXIDOREDUCTASE (EUROFUNG)"/>
    <property type="match status" value="1"/>
</dbReference>
<dbReference type="EMBL" id="LT554468">
    <property type="protein sequence ID" value="SAM05403.1"/>
    <property type="molecule type" value="Genomic_DNA"/>
</dbReference>
<dbReference type="AlphaFoldDB" id="A0A163K9C9"/>
<dbReference type="SUPFAM" id="SSF51395">
    <property type="entry name" value="FMN-linked oxidoreductases"/>
    <property type="match status" value="1"/>
</dbReference>
<dbReference type="OrthoDB" id="276546at2759"/>
<dbReference type="Proteomes" id="UP000078561">
    <property type="component" value="Unassembled WGS sequence"/>
</dbReference>
<dbReference type="STRING" id="4829.A0A163K9C9"/>
<comment type="cofactor">
    <cofactor evidence="1">
        <name>FMN</name>
        <dbReference type="ChEBI" id="CHEBI:58210"/>
    </cofactor>
</comment>
<evidence type="ECO:0000256" key="1">
    <source>
        <dbReference type="ARBA" id="ARBA00001917"/>
    </source>
</evidence>
<keyword evidence="6" id="KW-1185">Reference proteome</keyword>
<name>A0A163K9C9_ABSGL</name>
<dbReference type="GO" id="GO:0010181">
    <property type="term" value="F:FMN binding"/>
    <property type="evidence" value="ECO:0007669"/>
    <property type="project" value="InterPro"/>
</dbReference>
<protein>
    <recommendedName>
        <fullName evidence="4">NADH:flavin oxidoreductase/NADH oxidase N-terminal domain-containing protein</fullName>
    </recommendedName>
</protein>
<dbReference type="InterPro" id="IPR013785">
    <property type="entry name" value="Aldolase_TIM"/>
</dbReference>
<dbReference type="FunFam" id="3.20.20.70:FF:000059">
    <property type="entry name" value="N-ethylmaleimide reductase, FMN-linked"/>
    <property type="match status" value="1"/>
</dbReference>
<accession>A0A163K9C9</accession>
<evidence type="ECO:0000313" key="6">
    <source>
        <dbReference type="Proteomes" id="UP000078561"/>
    </source>
</evidence>
<proteinExistence type="inferred from homology"/>
<comment type="similarity">
    <text evidence="2">Belongs to the NADH:flavin oxidoreductase/NADH oxidase family.</text>
</comment>
<reference evidence="5" key="1">
    <citation type="submission" date="2016-04" db="EMBL/GenBank/DDBJ databases">
        <authorList>
            <person name="Evans L.H."/>
            <person name="Alamgir A."/>
            <person name="Owens N."/>
            <person name="Weber N.D."/>
            <person name="Virtaneva K."/>
            <person name="Barbian K."/>
            <person name="Babar A."/>
            <person name="Rosenke K."/>
        </authorList>
    </citation>
    <scope>NUCLEOTIDE SEQUENCE [LARGE SCALE GENOMIC DNA]</scope>
    <source>
        <strain evidence="5">CBS 101.48</strain>
    </source>
</reference>
<dbReference type="CDD" id="cd02933">
    <property type="entry name" value="OYE_like_FMN"/>
    <property type="match status" value="1"/>
</dbReference>
<dbReference type="FunCoup" id="A0A163K9C9">
    <property type="interactions" value="336"/>
</dbReference>
<dbReference type="Pfam" id="PF00724">
    <property type="entry name" value="Oxidored_FMN"/>
    <property type="match status" value="1"/>
</dbReference>
<organism evidence="5">
    <name type="scientific">Absidia glauca</name>
    <name type="common">Pin mould</name>
    <dbReference type="NCBI Taxonomy" id="4829"/>
    <lineage>
        <taxon>Eukaryota</taxon>
        <taxon>Fungi</taxon>
        <taxon>Fungi incertae sedis</taxon>
        <taxon>Mucoromycota</taxon>
        <taxon>Mucoromycotina</taxon>
        <taxon>Mucoromycetes</taxon>
        <taxon>Mucorales</taxon>
        <taxon>Cunninghamellaceae</taxon>
        <taxon>Absidia</taxon>
    </lineage>
</organism>